<evidence type="ECO:0000256" key="1">
    <source>
        <dbReference type="SAM" id="MobiDB-lite"/>
    </source>
</evidence>
<feature type="region of interest" description="Disordered" evidence="1">
    <location>
        <begin position="141"/>
        <end position="162"/>
    </location>
</feature>
<feature type="chain" id="PRO_5005601975" evidence="2">
    <location>
        <begin position="18"/>
        <end position="672"/>
    </location>
</feature>
<evidence type="ECO:0000313" key="3">
    <source>
        <dbReference type="EMBL" id="KOO28699.1"/>
    </source>
</evidence>
<name>A0A0M0JQ34_9EUKA</name>
<gene>
    <name evidence="3" type="ORF">Ctob_002604</name>
</gene>
<dbReference type="InterPro" id="IPR015943">
    <property type="entry name" value="WD40/YVTN_repeat-like_dom_sf"/>
</dbReference>
<dbReference type="Gene3D" id="2.130.10.10">
    <property type="entry name" value="YVTN repeat-like/Quinoprotein amine dehydrogenase"/>
    <property type="match status" value="1"/>
</dbReference>
<feature type="region of interest" description="Disordered" evidence="1">
    <location>
        <begin position="391"/>
        <end position="410"/>
    </location>
</feature>
<feature type="signal peptide" evidence="2">
    <location>
        <begin position="1"/>
        <end position="17"/>
    </location>
</feature>
<feature type="compositionally biased region" description="Basic and acidic residues" evidence="1">
    <location>
        <begin position="393"/>
        <end position="407"/>
    </location>
</feature>
<sequence length="672" mass="69765">MVPRTVLFLFAVVLIEASPPGVIVLDGASIGRVMSTEQPAAVLFVDSSTPDQEEVLRAINFKQLAQDFGNSGNRLASSLQFGSLDCAAHPEACEARKVARGSRPVVKYWSGNTFRRYTGPLDVEALREYLARKLVENLPTPSVVPTSTRRAPEPRDPHAPVWHENDDELTIATVFALVVSLIFFGRWLATTPAVEAPGTLVLVGSSASRCARTPHARDGTNALWVMRLDELPSIVSGAASPPELRLTPLSRVPVAEADLTALTVSVQRGVGGVVSFAWDPSRSPCVQVLTWANALDSAHAHTLTLLSAGIIGIGRGCDRVALGSVGGRVTRMDLFLPPLLKTSWWQFWRRAKPVQAVVAAQIAPAHAAGKAGATGPSPLMQSLRIVSATAESRAGKDGKGGGKKGHEQLAPPSKYASHLLVADPLADELRLYALPPEGSVGEFLIRLVGSLQLDLGASGPASPCAMATHPSAPLAYLLCTRAADGAGLIVVCELSSVAPPTIVEVFVMSAPSGGGTSKSVAAAAAGEADLAGDIGGALCVSVDGKHIYAAVPGTAIVAIVAITAEGRRLSPNGHAAIGSAAFHLLATAHEVLAAGGSTEGSSAGTPPPERRPPSVPTALALAGSQQTALLLTDAGTERVYCFRRDRASGALEPQCSLAVESPAAMQPIVWPQ</sequence>
<reference evidence="4" key="1">
    <citation type="journal article" date="2015" name="PLoS Genet.">
        <title>Genome Sequence and Transcriptome Analyses of Chrysochromulina tobin: Metabolic Tools for Enhanced Algal Fitness in the Prominent Order Prymnesiales (Haptophyceae).</title>
        <authorList>
            <person name="Hovde B.T."/>
            <person name="Deodato C.R."/>
            <person name="Hunsperger H.M."/>
            <person name="Ryken S.A."/>
            <person name="Yost W."/>
            <person name="Jha R.K."/>
            <person name="Patterson J."/>
            <person name="Monnat R.J. Jr."/>
            <person name="Barlow S.B."/>
            <person name="Starkenburg S.R."/>
            <person name="Cattolico R.A."/>
        </authorList>
    </citation>
    <scope>NUCLEOTIDE SEQUENCE</scope>
    <source>
        <strain evidence="4">CCMP291</strain>
    </source>
</reference>
<feature type="compositionally biased region" description="Basic and acidic residues" evidence="1">
    <location>
        <begin position="150"/>
        <end position="162"/>
    </location>
</feature>
<dbReference type="InterPro" id="IPR036249">
    <property type="entry name" value="Thioredoxin-like_sf"/>
</dbReference>
<protein>
    <submittedName>
        <fullName evidence="3">Uncharacterized protein</fullName>
    </submittedName>
</protein>
<dbReference type="AlphaFoldDB" id="A0A0M0JQ34"/>
<dbReference type="EMBL" id="JWZX01002527">
    <property type="protein sequence ID" value="KOO28699.1"/>
    <property type="molecule type" value="Genomic_DNA"/>
</dbReference>
<organism evidence="3 4">
    <name type="scientific">Chrysochromulina tobinii</name>
    <dbReference type="NCBI Taxonomy" id="1460289"/>
    <lineage>
        <taxon>Eukaryota</taxon>
        <taxon>Haptista</taxon>
        <taxon>Haptophyta</taxon>
        <taxon>Prymnesiophyceae</taxon>
        <taxon>Prymnesiales</taxon>
        <taxon>Chrysochromulinaceae</taxon>
        <taxon>Chrysochromulina</taxon>
    </lineage>
</organism>
<accession>A0A0M0JQ34</accession>
<dbReference type="Proteomes" id="UP000037460">
    <property type="component" value="Unassembled WGS sequence"/>
</dbReference>
<keyword evidence="2" id="KW-0732">Signal</keyword>
<feature type="region of interest" description="Disordered" evidence="1">
    <location>
        <begin position="596"/>
        <end position="616"/>
    </location>
</feature>
<evidence type="ECO:0000256" key="2">
    <source>
        <dbReference type="SAM" id="SignalP"/>
    </source>
</evidence>
<evidence type="ECO:0000313" key="4">
    <source>
        <dbReference type="Proteomes" id="UP000037460"/>
    </source>
</evidence>
<proteinExistence type="predicted"/>
<comment type="caution">
    <text evidence="3">The sequence shown here is derived from an EMBL/GenBank/DDBJ whole genome shotgun (WGS) entry which is preliminary data.</text>
</comment>
<dbReference type="SUPFAM" id="SSF52833">
    <property type="entry name" value="Thioredoxin-like"/>
    <property type="match status" value="1"/>
</dbReference>
<keyword evidence="4" id="KW-1185">Reference proteome</keyword>